<organism evidence="6 7">
    <name type="scientific">Amycolatopsis dongchuanensis</name>
    <dbReference type="NCBI Taxonomy" id="1070866"/>
    <lineage>
        <taxon>Bacteria</taxon>
        <taxon>Bacillati</taxon>
        <taxon>Actinomycetota</taxon>
        <taxon>Actinomycetes</taxon>
        <taxon>Pseudonocardiales</taxon>
        <taxon>Pseudonocardiaceae</taxon>
        <taxon>Amycolatopsis</taxon>
    </lineage>
</organism>
<evidence type="ECO:0000256" key="3">
    <source>
        <dbReference type="ARBA" id="ARBA00023163"/>
    </source>
</evidence>
<dbReference type="Gene3D" id="1.10.10.10">
    <property type="entry name" value="Winged helix-like DNA-binding domain superfamily/Winged helix DNA-binding domain"/>
    <property type="match status" value="1"/>
</dbReference>
<dbReference type="SMART" id="SM00421">
    <property type="entry name" value="HTH_LUXR"/>
    <property type="match status" value="1"/>
</dbReference>
<comment type="caution">
    <text evidence="6">The sequence shown here is derived from an EMBL/GenBank/DDBJ whole genome shotgun (WGS) entry which is preliminary data.</text>
</comment>
<gene>
    <name evidence="6" type="ORF">GCM10023214_30310</name>
</gene>
<reference evidence="7" key="1">
    <citation type="journal article" date="2019" name="Int. J. Syst. Evol. Microbiol.">
        <title>The Global Catalogue of Microorganisms (GCM) 10K type strain sequencing project: providing services to taxonomists for standard genome sequencing and annotation.</title>
        <authorList>
            <consortium name="The Broad Institute Genomics Platform"/>
            <consortium name="The Broad Institute Genome Sequencing Center for Infectious Disease"/>
            <person name="Wu L."/>
            <person name="Ma J."/>
        </authorList>
    </citation>
    <scope>NUCLEOTIDE SEQUENCE [LARGE SCALE GENOMIC DNA]</scope>
    <source>
        <strain evidence="7">JCM 18054</strain>
    </source>
</reference>
<accession>A0ABP9QJW0</accession>
<sequence>MSVHEDYVPGTTAPPPTGPAPEVAYLGEDRERQALLHRLLADEPRLVWRGAVRGEIRELFEDPRSAIVIVDQSTPDPLSAARATLPTAALFVLLGEQDTLTPGEWARLTTVVQGVLSLEGLAGLPAHLLAATAEIGSMMRAVSATVDSPVARLSQSEVDVLAAAAEGLTVEETAARLHISVGTGRALMLSARRRLRARTRAEAVAKALRAGLLS</sequence>
<dbReference type="InterPro" id="IPR036388">
    <property type="entry name" value="WH-like_DNA-bd_sf"/>
</dbReference>
<proteinExistence type="predicted"/>
<dbReference type="Proteomes" id="UP001500192">
    <property type="component" value="Unassembled WGS sequence"/>
</dbReference>
<evidence type="ECO:0000256" key="1">
    <source>
        <dbReference type="ARBA" id="ARBA00023015"/>
    </source>
</evidence>
<name>A0ABP9QJW0_9PSEU</name>
<evidence type="ECO:0000259" key="5">
    <source>
        <dbReference type="PROSITE" id="PS50043"/>
    </source>
</evidence>
<dbReference type="Pfam" id="PF00196">
    <property type="entry name" value="GerE"/>
    <property type="match status" value="1"/>
</dbReference>
<dbReference type="InterPro" id="IPR000792">
    <property type="entry name" value="Tscrpt_reg_LuxR_C"/>
</dbReference>
<keyword evidence="3" id="KW-0804">Transcription</keyword>
<keyword evidence="1" id="KW-0805">Transcription regulation</keyword>
<dbReference type="PROSITE" id="PS50043">
    <property type="entry name" value="HTH_LUXR_2"/>
    <property type="match status" value="1"/>
</dbReference>
<feature type="domain" description="HTH luxR-type" evidence="5">
    <location>
        <begin position="146"/>
        <end position="211"/>
    </location>
</feature>
<dbReference type="PANTHER" id="PTHR44688">
    <property type="entry name" value="DNA-BINDING TRANSCRIPTIONAL ACTIVATOR DEVR_DOSR"/>
    <property type="match status" value="1"/>
</dbReference>
<protein>
    <recommendedName>
        <fullName evidence="5">HTH luxR-type domain-containing protein</fullName>
    </recommendedName>
</protein>
<evidence type="ECO:0000256" key="4">
    <source>
        <dbReference type="SAM" id="MobiDB-lite"/>
    </source>
</evidence>
<evidence type="ECO:0000313" key="6">
    <source>
        <dbReference type="EMBL" id="GAA5162865.1"/>
    </source>
</evidence>
<evidence type="ECO:0000256" key="2">
    <source>
        <dbReference type="ARBA" id="ARBA00023125"/>
    </source>
</evidence>
<dbReference type="InterPro" id="IPR016032">
    <property type="entry name" value="Sig_transdc_resp-reg_C-effctor"/>
</dbReference>
<dbReference type="PANTHER" id="PTHR44688:SF16">
    <property type="entry name" value="DNA-BINDING TRANSCRIPTIONAL ACTIVATOR DEVR_DOSR"/>
    <property type="match status" value="1"/>
</dbReference>
<evidence type="ECO:0000313" key="7">
    <source>
        <dbReference type="Proteomes" id="UP001500192"/>
    </source>
</evidence>
<dbReference type="EMBL" id="BAABIB010000063">
    <property type="protein sequence ID" value="GAA5162865.1"/>
    <property type="molecule type" value="Genomic_DNA"/>
</dbReference>
<keyword evidence="7" id="KW-1185">Reference proteome</keyword>
<keyword evidence="2" id="KW-0238">DNA-binding</keyword>
<dbReference type="RefSeq" id="WP_346054056.1">
    <property type="nucleotide sequence ID" value="NZ_BAABIB010000063.1"/>
</dbReference>
<dbReference type="SUPFAM" id="SSF46894">
    <property type="entry name" value="C-terminal effector domain of the bipartite response regulators"/>
    <property type="match status" value="1"/>
</dbReference>
<feature type="region of interest" description="Disordered" evidence="4">
    <location>
        <begin position="1"/>
        <end position="20"/>
    </location>
</feature>